<dbReference type="PANTHER" id="PTHR48081">
    <property type="entry name" value="AB HYDROLASE SUPERFAMILY PROTEIN C4A8.06C"/>
    <property type="match status" value="1"/>
</dbReference>
<dbReference type="EC" id="3.5.1.9" evidence="4"/>
<dbReference type="Pfam" id="PF20434">
    <property type="entry name" value="BD-FAE"/>
    <property type="match status" value="1"/>
</dbReference>
<keyword evidence="5" id="KW-1185">Reference proteome</keyword>
<gene>
    <name evidence="4" type="ORF">VCR31J2_80029</name>
</gene>
<accession>A0AA86X344</accession>
<evidence type="ECO:0000256" key="2">
    <source>
        <dbReference type="SAM" id="MobiDB-lite"/>
    </source>
</evidence>
<evidence type="ECO:0000259" key="3">
    <source>
        <dbReference type="Pfam" id="PF20434"/>
    </source>
</evidence>
<dbReference type="PANTHER" id="PTHR48081:SF33">
    <property type="entry name" value="KYNURENINE FORMAMIDASE"/>
    <property type="match status" value="1"/>
</dbReference>
<name>A0AA86X344_9VIBR</name>
<reference evidence="4 5" key="1">
    <citation type="submission" date="2014-06" db="EMBL/GenBank/DDBJ databases">
        <authorList>
            <person name="Le Roux F."/>
        </authorList>
    </citation>
    <scope>NUCLEOTIDE SEQUENCE [LARGE SCALE GENOMIC DNA]</scope>
    <source>
        <strain evidence="4 5">J2-31</strain>
    </source>
</reference>
<dbReference type="EMBL" id="CCKJ01000234">
    <property type="protein sequence ID" value="CDU00192.1"/>
    <property type="molecule type" value="Genomic_DNA"/>
</dbReference>
<evidence type="ECO:0000313" key="4">
    <source>
        <dbReference type="EMBL" id="CDU00192.1"/>
    </source>
</evidence>
<dbReference type="Gene3D" id="3.40.50.1820">
    <property type="entry name" value="alpha/beta hydrolase"/>
    <property type="match status" value="1"/>
</dbReference>
<dbReference type="GO" id="GO:0004061">
    <property type="term" value="F:arylformamidase activity"/>
    <property type="evidence" value="ECO:0007669"/>
    <property type="project" value="UniProtKB-EC"/>
</dbReference>
<dbReference type="AlphaFoldDB" id="A0AA86X344"/>
<sequence length="307" mass="35003">MSASEERFRGMSQEELDREYSPSSMIGNANVFINQYIELSYLAKQDNLGLHENLSYGSDEDEVLDYYKSSSSLSPLFVFFHGGYWQELSKNESCFFVKVFQQLGIDVAVVNYCLCPKANLTTIIAQCAESVAWLSNKASEIGFDNSAIYLCGNSAGAHIVANLLGATWNKYGLNESPVAGACLINGIFDLHPVRMTYVNGPVQMTDSEVINLSPINKAVQRGIPLRIVYAEYDTEEFKRQSNEYTALLERYGYSIKPLEIRDRNHFDILFDLMDKDSILMKAIMQDIEMIKPQRQEYRKHRDKRVRL</sequence>
<dbReference type="Proteomes" id="UP000041625">
    <property type="component" value="Unassembled WGS sequence"/>
</dbReference>
<dbReference type="SUPFAM" id="SSF53474">
    <property type="entry name" value="alpha/beta-Hydrolases"/>
    <property type="match status" value="1"/>
</dbReference>
<dbReference type="InterPro" id="IPR029058">
    <property type="entry name" value="AB_hydrolase_fold"/>
</dbReference>
<organism evidence="4 5">
    <name type="scientific">Vibrio coralliirubri</name>
    <dbReference type="NCBI Taxonomy" id="1516159"/>
    <lineage>
        <taxon>Bacteria</taxon>
        <taxon>Pseudomonadati</taxon>
        <taxon>Pseudomonadota</taxon>
        <taxon>Gammaproteobacteria</taxon>
        <taxon>Vibrionales</taxon>
        <taxon>Vibrionaceae</taxon>
        <taxon>Vibrio</taxon>
    </lineage>
</organism>
<comment type="caution">
    <text evidence="4">The sequence shown here is derived from an EMBL/GenBank/DDBJ whole genome shotgun (WGS) entry which is preliminary data.</text>
</comment>
<keyword evidence="1 4" id="KW-0378">Hydrolase</keyword>
<dbReference type="InterPro" id="IPR049492">
    <property type="entry name" value="BD-FAE-like_dom"/>
</dbReference>
<feature type="domain" description="BD-FAE-like" evidence="3">
    <location>
        <begin position="69"/>
        <end position="175"/>
    </location>
</feature>
<protein>
    <submittedName>
        <fullName evidence="4">Kynurenine formamidase</fullName>
        <ecNumber evidence="4">3.5.1.9</ecNumber>
    </submittedName>
</protein>
<evidence type="ECO:0000313" key="5">
    <source>
        <dbReference type="Proteomes" id="UP000041625"/>
    </source>
</evidence>
<dbReference type="InterPro" id="IPR050300">
    <property type="entry name" value="GDXG_lipolytic_enzyme"/>
</dbReference>
<evidence type="ECO:0000256" key="1">
    <source>
        <dbReference type="ARBA" id="ARBA00022801"/>
    </source>
</evidence>
<proteinExistence type="predicted"/>
<feature type="region of interest" description="Disordered" evidence="2">
    <location>
        <begin position="1"/>
        <end position="21"/>
    </location>
</feature>